<keyword evidence="5" id="KW-0539">Nucleus</keyword>
<feature type="region of interest" description="Disordered" evidence="6">
    <location>
        <begin position="105"/>
        <end position="131"/>
    </location>
</feature>
<dbReference type="Proteomes" id="UP000030693">
    <property type="component" value="Unassembled WGS sequence"/>
</dbReference>
<dbReference type="Pfam" id="PF05916">
    <property type="entry name" value="Sld5"/>
    <property type="match status" value="1"/>
</dbReference>
<dbReference type="GO" id="GO:0006261">
    <property type="term" value="P:DNA-templated DNA replication"/>
    <property type="evidence" value="ECO:0007669"/>
    <property type="project" value="InterPro"/>
</dbReference>
<evidence type="ECO:0000256" key="5">
    <source>
        <dbReference type="ARBA" id="ARBA00023242"/>
    </source>
</evidence>
<feature type="domain" description="GINS subunit" evidence="7">
    <location>
        <begin position="192"/>
        <end position="248"/>
    </location>
</feature>
<comment type="similarity">
    <text evidence="2">Belongs to the GINS4/SLD5 family.</text>
</comment>
<dbReference type="Gene3D" id="1.20.58.1030">
    <property type="match status" value="1"/>
</dbReference>
<feature type="region of interest" description="Disordered" evidence="6">
    <location>
        <begin position="1"/>
        <end position="82"/>
    </location>
</feature>
<organism evidence="8">
    <name type="scientific">Fonticula alba</name>
    <name type="common">Slime mold</name>
    <dbReference type="NCBI Taxonomy" id="691883"/>
    <lineage>
        <taxon>Eukaryota</taxon>
        <taxon>Rotosphaerida</taxon>
        <taxon>Fonticulaceae</taxon>
        <taxon>Fonticula</taxon>
    </lineage>
</organism>
<proteinExistence type="inferred from homology"/>
<dbReference type="RefSeq" id="XP_009493188.1">
    <property type="nucleotide sequence ID" value="XM_009494913.1"/>
</dbReference>
<dbReference type="AlphaFoldDB" id="A0A058ZB12"/>
<evidence type="ECO:0000256" key="2">
    <source>
        <dbReference type="ARBA" id="ARBA00008187"/>
    </source>
</evidence>
<dbReference type="PANTHER" id="PTHR21206:SF0">
    <property type="entry name" value="DNA REPLICATION COMPLEX GINS PROTEIN SLD5"/>
    <property type="match status" value="1"/>
</dbReference>
<protein>
    <recommendedName>
        <fullName evidence="3">DNA replication complex GINS protein SLD5</fullName>
    </recommendedName>
</protein>
<evidence type="ECO:0000256" key="3">
    <source>
        <dbReference type="ARBA" id="ARBA00014804"/>
    </source>
</evidence>
<reference evidence="8" key="1">
    <citation type="submission" date="2013-04" db="EMBL/GenBank/DDBJ databases">
        <title>The Genome Sequence of Fonticula alba ATCC 38817.</title>
        <authorList>
            <consortium name="The Broad Institute Genomics Platform"/>
            <person name="Russ C."/>
            <person name="Cuomo C."/>
            <person name="Burger G."/>
            <person name="Gray M.W."/>
            <person name="Holland P.W.H."/>
            <person name="King N."/>
            <person name="Lang F.B.F."/>
            <person name="Roger A.J."/>
            <person name="Ruiz-Trillo I."/>
            <person name="Brown M."/>
            <person name="Walker B."/>
            <person name="Young S."/>
            <person name="Zeng Q."/>
            <person name="Gargeya S."/>
            <person name="Fitzgerald M."/>
            <person name="Haas B."/>
            <person name="Abouelleil A."/>
            <person name="Allen A.W."/>
            <person name="Alvarado L."/>
            <person name="Arachchi H.M."/>
            <person name="Berlin A.M."/>
            <person name="Chapman S.B."/>
            <person name="Gainer-Dewar J."/>
            <person name="Goldberg J."/>
            <person name="Griggs A."/>
            <person name="Gujja S."/>
            <person name="Hansen M."/>
            <person name="Howarth C."/>
            <person name="Imamovic A."/>
            <person name="Ireland A."/>
            <person name="Larimer J."/>
            <person name="McCowan C."/>
            <person name="Murphy C."/>
            <person name="Pearson M."/>
            <person name="Poon T.W."/>
            <person name="Priest M."/>
            <person name="Roberts A."/>
            <person name="Saif S."/>
            <person name="Shea T."/>
            <person name="Sisk P."/>
            <person name="Sykes S."/>
            <person name="Wortman J."/>
            <person name="Nusbaum C."/>
            <person name="Birren B."/>
        </authorList>
    </citation>
    <scope>NUCLEOTIDE SEQUENCE [LARGE SCALE GENOMIC DNA]</scope>
    <source>
        <strain evidence="8">ATCC 38817</strain>
    </source>
</reference>
<dbReference type="STRING" id="691883.A0A058ZB12"/>
<dbReference type="GO" id="GO:0000811">
    <property type="term" value="C:GINS complex"/>
    <property type="evidence" value="ECO:0007669"/>
    <property type="project" value="TreeGrafter"/>
</dbReference>
<dbReference type="PANTHER" id="PTHR21206">
    <property type="entry name" value="SLD5 PROTEIN"/>
    <property type="match status" value="1"/>
</dbReference>
<sequence>MSGPPGARFPELDEHGLFSSDEENFLPSGLFQSVDPTGSLMAPPSTGTMEPGVPGAPASLGELGDTKAEHPTPADATSGSQLDLSNLDTIGLEFARAAGLLEPMPEAVAEPPPPDALPGATHGATLSSEESVSPGAQDFRLMLRAWQNELHAPEILPWAGGPFGRLFQSIREQRDVIDDLKAGGTEDAFIAVIMQTDLERVKYVLRAYVKARLSKINQFCHNILFQPVLRERLTPRERAYARRMQTIWDSHILSSAVGALPPLFAKLEDPHHSNMIRTPNLDALVFVRALTPEGVTLEIEDGAKEVNLLQGGISTVTYAEIEELLLQSQVELL</sequence>
<dbReference type="InterPro" id="IPR008591">
    <property type="entry name" value="GINS_Sld5"/>
</dbReference>
<keyword evidence="4" id="KW-0235">DNA replication</keyword>
<gene>
    <name evidence="8" type="ORF">H696_01028</name>
</gene>
<dbReference type="InterPro" id="IPR031633">
    <property type="entry name" value="SLD5_C"/>
</dbReference>
<comment type="subcellular location">
    <subcellularLocation>
        <location evidence="1">Nucleus</location>
    </subcellularLocation>
</comment>
<accession>A0A058ZB12</accession>
<dbReference type="EMBL" id="KB932202">
    <property type="protein sequence ID" value="KCV71610.1"/>
    <property type="molecule type" value="Genomic_DNA"/>
</dbReference>
<dbReference type="SUPFAM" id="SSF158573">
    <property type="entry name" value="GINS helical bundle-like"/>
    <property type="match status" value="1"/>
</dbReference>
<dbReference type="GeneID" id="20525753"/>
<dbReference type="CDD" id="cd21692">
    <property type="entry name" value="GINS_B_Sld5"/>
    <property type="match status" value="1"/>
</dbReference>
<dbReference type="InterPro" id="IPR038749">
    <property type="entry name" value="Sld5_GINS_A"/>
</dbReference>
<evidence type="ECO:0000313" key="8">
    <source>
        <dbReference type="EMBL" id="KCV71610.1"/>
    </source>
</evidence>
<name>A0A058ZB12_FONAL</name>
<evidence type="ECO:0000256" key="4">
    <source>
        <dbReference type="ARBA" id="ARBA00022705"/>
    </source>
</evidence>
<keyword evidence="9" id="KW-1185">Reference proteome</keyword>
<dbReference type="GO" id="GO:0000727">
    <property type="term" value="P:double-strand break repair via break-induced replication"/>
    <property type="evidence" value="ECO:0007669"/>
    <property type="project" value="TreeGrafter"/>
</dbReference>
<evidence type="ECO:0000259" key="7">
    <source>
        <dbReference type="Pfam" id="PF05916"/>
    </source>
</evidence>
<evidence type="ECO:0000256" key="1">
    <source>
        <dbReference type="ARBA" id="ARBA00004123"/>
    </source>
</evidence>
<evidence type="ECO:0000256" key="6">
    <source>
        <dbReference type="SAM" id="MobiDB-lite"/>
    </source>
</evidence>
<evidence type="ECO:0000313" key="9">
    <source>
        <dbReference type="Proteomes" id="UP000030693"/>
    </source>
</evidence>
<dbReference type="eggNOG" id="KOG3176">
    <property type="taxonomic scope" value="Eukaryota"/>
</dbReference>
<dbReference type="InterPro" id="IPR021151">
    <property type="entry name" value="GINS_A"/>
</dbReference>
<dbReference type="OrthoDB" id="338231at2759"/>
<dbReference type="CDD" id="cd11711">
    <property type="entry name" value="GINS_A_Sld5"/>
    <property type="match status" value="1"/>
</dbReference>
<dbReference type="InterPro" id="IPR036224">
    <property type="entry name" value="GINS_bundle-like_dom_sf"/>
</dbReference>